<feature type="transmembrane region" description="Helical" evidence="2">
    <location>
        <begin position="61"/>
        <end position="78"/>
    </location>
</feature>
<evidence type="ECO:0000313" key="3">
    <source>
        <dbReference type="EMBL" id="MFC0684629.1"/>
    </source>
</evidence>
<reference evidence="3 4" key="1">
    <citation type="submission" date="2024-09" db="EMBL/GenBank/DDBJ databases">
        <authorList>
            <person name="Sun Q."/>
            <person name="Mori K."/>
        </authorList>
    </citation>
    <scope>NUCLEOTIDE SEQUENCE [LARGE SCALE GENOMIC DNA]</scope>
    <source>
        <strain evidence="3 4">CICC 11035S</strain>
    </source>
</reference>
<evidence type="ECO:0000313" key="4">
    <source>
        <dbReference type="Proteomes" id="UP001589858"/>
    </source>
</evidence>
<comment type="caution">
    <text evidence="3">The sequence shown here is derived from an EMBL/GenBank/DDBJ whole genome shotgun (WGS) entry which is preliminary data.</text>
</comment>
<proteinExistence type="predicted"/>
<gene>
    <name evidence="3" type="ORF">ACFFF8_08475</name>
</gene>
<feature type="transmembrane region" description="Helical" evidence="2">
    <location>
        <begin position="160"/>
        <end position="182"/>
    </location>
</feature>
<sequence>MVFYMESIADEGSALIPILQDNGKALKELGGRAAIISEDDAKSLEDYTVAQTALANAFTKLKVAIANTGIVNLVTVMVNKFASLVDWFSELPQPIQQVGVAIGAFVLALGPLLVAVGTVISASAPVIAALKSIGASMASTGSLSGALQVAFAALRGAVGALITALGPLAVPLAVAVAAFVLFRDQITEALSKVFQAASSYLGPKLEALFDRLSAVVGAIISGFEAFARSPIIQFLGDLIGKLIEVGGIAVVQAIGDTIDIINGLLDVITRTAAAVKAIISGDWKTAWTLAGSSVESSVKTIIRSMATLFPPLRLLIELLERAGLIEKSSKYDPVAGHLKKMQSITPEELAAGVASGSGTKPTTTNVNPAIPTKGSKGNGAKKSASSTTATAAEQQRELDRLADEELSAKLALTTDADERADISRELLTNEKMQRIAEIQSNKDFTAEQKKAQLAYIERLYGGTSTNDQIVVDNALYTQKLNREIAEEQARQANDMLSRQAETLQAWAGLALNTKERARLEGEALLIQQQIQRNLLEQQIASGEIAKADADQARAQLASQQAADREGFDRQNASPLQQYSLGLKTAVANINDAMEGIQVTAMQSLTDGIAGAIAGAQKLGDVFKNVAQQIIADLVRIQLQKAVVGALGNLLGGGSGGPLSGFSFESSWFNDPTAVVKLSGAYASGTSNAARGLALVGERGPELVKFRGGEQVYNNADSKALMDGRAGNSGGDIYYIGPGAEEFWGKVNGVAASNANQAVVTNKQRDTRRAARKLGR</sequence>
<feature type="compositionally biased region" description="Low complexity" evidence="1">
    <location>
        <begin position="373"/>
        <end position="392"/>
    </location>
</feature>
<keyword evidence="2" id="KW-1133">Transmembrane helix</keyword>
<keyword evidence="4" id="KW-1185">Reference proteome</keyword>
<name>A0ABV6S5W7_9SPHN</name>
<feature type="compositionally biased region" description="Polar residues" evidence="1">
    <location>
        <begin position="356"/>
        <end position="367"/>
    </location>
</feature>
<keyword evidence="2" id="KW-0472">Membrane</keyword>
<protein>
    <submittedName>
        <fullName evidence="3">Uncharacterized protein</fullName>
    </submittedName>
</protein>
<dbReference type="RefSeq" id="WP_267223075.1">
    <property type="nucleotide sequence ID" value="NZ_JAPCWC010000020.1"/>
</dbReference>
<evidence type="ECO:0000256" key="1">
    <source>
        <dbReference type="SAM" id="MobiDB-lite"/>
    </source>
</evidence>
<feature type="region of interest" description="Disordered" evidence="1">
    <location>
        <begin position="352"/>
        <end position="396"/>
    </location>
</feature>
<evidence type="ECO:0000256" key="2">
    <source>
        <dbReference type="SAM" id="Phobius"/>
    </source>
</evidence>
<dbReference type="EMBL" id="JBHLTM010000028">
    <property type="protein sequence ID" value="MFC0684629.1"/>
    <property type="molecule type" value="Genomic_DNA"/>
</dbReference>
<accession>A0ABV6S5W7</accession>
<organism evidence="3 4">
    <name type="scientific">Novosphingobium clariflavum</name>
    <dbReference type="NCBI Taxonomy" id="2029884"/>
    <lineage>
        <taxon>Bacteria</taxon>
        <taxon>Pseudomonadati</taxon>
        <taxon>Pseudomonadota</taxon>
        <taxon>Alphaproteobacteria</taxon>
        <taxon>Sphingomonadales</taxon>
        <taxon>Sphingomonadaceae</taxon>
        <taxon>Novosphingobium</taxon>
    </lineage>
</organism>
<feature type="transmembrane region" description="Helical" evidence="2">
    <location>
        <begin position="98"/>
        <end position="120"/>
    </location>
</feature>
<dbReference type="Proteomes" id="UP001589858">
    <property type="component" value="Unassembled WGS sequence"/>
</dbReference>
<keyword evidence="2" id="KW-0812">Transmembrane</keyword>